<evidence type="ECO:0000313" key="9">
    <source>
        <dbReference type="EMBL" id="EYU24595.1"/>
    </source>
</evidence>
<dbReference type="EMBL" id="KI632119">
    <property type="protein sequence ID" value="EYU24595.1"/>
    <property type="molecule type" value="Genomic_DNA"/>
</dbReference>
<dbReference type="GO" id="GO:0002237">
    <property type="term" value="P:response to molecule of bacterial origin"/>
    <property type="evidence" value="ECO:0007669"/>
    <property type="project" value="UniProtKB-ARBA"/>
</dbReference>
<dbReference type="STRING" id="4155.A0A022QDM6"/>
<dbReference type="Gene3D" id="2.20.25.80">
    <property type="entry name" value="WRKY domain"/>
    <property type="match status" value="1"/>
</dbReference>
<comment type="subcellular location">
    <subcellularLocation>
        <location evidence="1">Nucleus</location>
    </subcellularLocation>
</comment>
<dbReference type="PROSITE" id="PS50811">
    <property type="entry name" value="WRKY"/>
    <property type="match status" value="1"/>
</dbReference>
<dbReference type="InterPro" id="IPR036576">
    <property type="entry name" value="WRKY_dom_sf"/>
</dbReference>
<dbReference type="SUPFAM" id="SSF118290">
    <property type="entry name" value="WRKY DNA-binding domain"/>
    <property type="match status" value="1"/>
</dbReference>
<dbReference type="PhylomeDB" id="A0A022QDM6"/>
<dbReference type="eggNOG" id="ENOG502QR7M">
    <property type="taxonomic scope" value="Eukaryota"/>
</dbReference>
<keyword evidence="6" id="KW-0175">Coiled coil</keyword>
<evidence type="ECO:0000256" key="1">
    <source>
        <dbReference type="ARBA" id="ARBA00004123"/>
    </source>
</evidence>
<name>A0A022QDM6_ERYGU</name>
<dbReference type="PANTHER" id="PTHR31429">
    <property type="entry name" value="WRKY TRANSCRIPTION FACTOR 36-RELATED"/>
    <property type="match status" value="1"/>
</dbReference>
<keyword evidence="3" id="KW-0238">DNA-binding</keyword>
<dbReference type="GO" id="GO:0009751">
    <property type="term" value="P:response to salicylic acid"/>
    <property type="evidence" value="ECO:0007669"/>
    <property type="project" value="UniProtKB-ARBA"/>
</dbReference>
<evidence type="ECO:0000259" key="8">
    <source>
        <dbReference type="PROSITE" id="PS50811"/>
    </source>
</evidence>
<dbReference type="InterPro" id="IPR003657">
    <property type="entry name" value="WRKY_dom"/>
</dbReference>
<dbReference type="KEGG" id="egt:105972432"/>
<dbReference type="InterPro" id="IPR044810">
    <property type="entry name" value="WRKY_plant"/>
</dbReference>
<reference evidence="9 10" key="1">
    <citation type="journal article" date="2013" name="Proc. Natl. Acad. Sci. U.S.A.">
        <title>Fine-scale variation in meiotic recombination in Mimulus inferred from population shotgun sequencing.</title>
        <authorList>
            <person name="Hellsten U."/>
            <person name="Wright K.M."/>
            <person name="Jenkins J."/>
            <person name="Shu S."/>
            <person name="Yuan Y."/>
            <person name="Wessler S.R."/>
            <person name="Schmutz J."/>
            <person name="Willis J.H."/>
            <person name="Rokhsar D.S."/>
        </authorList>
    </citation>
    <scope>NUCLEOTIDE SEQUENCE [LARGE SCALE GENOMIC DNA]</scope>
    <source>
        <strain evidence="10">cv. DUN x IM62</strain>
    </source>
</reference>
<feature type="compositionally biased region" description="Low complexity" evidence="7">
    <location>
        <begin position="245"/>
        <end position="258"/>
    </location>
</feature>
<dbReference type="Proteomes" id="UP000030748">
    <property type="component" value="Unassembled WGS sequence"/>
</dbReference>
<gene>
    <name evidence="9" type="ORF">MIMGU_mgv1a009879mg</name>
</gene>
<keyword evidence="2" id="KW-0805">Transcription regulation</keyword>
<dbReference type="GO" id="GO:0042742">
    <property type="term" value="P:defense response to bacterium"/>
    <property type="evidence" value="ECO:0007669"/>
    <property type="project" value="UniProtKB-ARBA"/>
</dbReference>
<dbReference type="GO" id="GO:0043565">
    <property type="term" value="F:sequence-specific DNA binding"/>
    <property type="evidence" value="ECO:0007669"/>
    <property type="project" value="InterPro"/>
</dbReference>
<proteinExistence type="predicted"/>
<keyword evidence="5" id="KW-0539">Nucleus</keyword>
<evidence type="ECO:0000256" key="7">
    <source>
        <dbReference type="SAM" id="MobiDB-lite"/>
    </source>
</evidence>
<accession>A0A022QDM6</accession>
<dbReference type="OMA" id="GHTEPAN"/>
<dbReference type="OrthoDB" id="1879341at2759"/>
<sequence length="328" mass="36473">MEFTSLLNTSLNLNTKPLRFLDESPAQKQEVVESSFTIGLERNSATLKEERGALVEEINRVNAENKKLTEILTVMCENYNELRNQLAEHQTSNNNNNNHGGVLLEDSNNNNITASKKRKADQTNIINSNNNNNNVGNSESSSSDEDSSKKLPREEIVKAKISRVFVRTESSSDSSLIVKDGYQWRKYGQKVTRDNPCPRAYFKCSFAPTCPVKKKVQRSIEDQSIVVATYEGEHNHSHQLSKNETNSTSLSSTAPSISVVDNLAKKTKQSKEDARSSNSKGKIDSSPQQQQQLQHYLVEQMASTLTKDPNFKAALAAAISGKFLSSAK</sequence>
<evidence type="ECO:0000256" key="4">
    <source>
        <dbReference type="ARBA" id="ARBA00023163"/>
    </source>
</evidence>
<dbReference type="FunFam" id="2.20.25.80:FF:000008">
    <property type="entry name" value="WRKY transcription factor 40"/>
    <property type="match status" value="1"/>
</dbReference>
<dbReference type="GO" id="GO:0050832">
    <property type="term" value="P:defense response to fungus"/>
    <property type="evidence" value="ECO:0007669"/>
    <property type="project" value="UniProtKB-ARBA"/>
</dbReference>
<organism evidence="9 10">
    <name type="scientific">Erythranthe guttata</name>
    <name type="common">Yellow monkey flower</name>
    <name type="synonym">Mimulus guttatus</name>
    <dbReference type="NCBI Taxonomy" id="4155"/>
    <lineage>
        <taxon>Eukaryota</taxon>
        <taxon>Viridiplantae</taxon>
        <taxon>Streptophyta</taxon>
        <taxon>Embryophyta</taxon>
        <taxon>Tracheophyta</taxon>
        <taxon>Spermatophyta</taxon>
        <taxon>Magnoliopsida</taxon>
        <taxon>eudicotyledons</taxon>
        <taxon>Gunneridae</taxon>
        <taxon>Pentapetalae</taxon>
        <taxon>asterids</taxon>
        <taxon>lamiids</taxon>
        <taxon>Lamiales</taxon>
        <taxon>Phrymaceae</taxon>
        <taxon>Erythranthe</taxon>
    </lineage>
</organism>
<evidence type="ECO:0000256" key="6">
    <source>
        <dbReference type="SAM" id="Coils"/>
    </source>
</evidence>
<evidence type="ECO:0000313" key="10">
    <source>
        <dbReference type="Proteomes" id="UP000030748"/>
    </source>
</evidence>
<evidence type="ECO:0000256" key="5">
    <source>
        <dbReference type="ARBA" id="ARBA00023242"/>
    </source>
</evidence>
<dbReference type="Pfam" id="PF03106">
    <property type="entry name" value="WRKY"/>
    <property type="match status" value="1"/>
</dbReference>
<protein>
    <recommendedName>
        <fullName evidence="8">WRKY domain-containing protein</fullName>
    </recommendedName>
</protein>
<dbReference type="GO" id="GO:0005634">
    <property type="term" value="C:nucleus"/>
    <property type="evidence" value="ECO:0007669"/>
    <property type="project" value="UniProtKB-SubCell"/>
</dbReference>
<feature type="region of interest" description="Disordered" evidence="7">
    <location>
        <begin position="233"/>
        <end position="295"/>
    </location>
</feature>
<dbReference type="PANTHER" id="PTHR31429:SF3">
    <property type="entry name" value="WRKY TRANSCRIPTION FACTOR 40-RELATED"/>
    <property type="match status" value="1"/>
</dbReference>
<feature type="coiled-coil region" evidence="6">
    <location>
        <begin position="44"/>
        <end position="99"/>
    </location>
</feature>
<keyword evidence="4" id="KW-0804">Transcription</keyword>
<evidence type="ECO:0000256" key="2">
    <source>
        <dbReference type="ARBA" id="ARBA00023015"/>
    </source>
</evidence>
<dbReference type="GO" id="GO:0031347">
    <property type="term" value="P:regulation of defense response"/>
    <property type="evidence" value="ECO:0007669"/>
    <property type="project" value="UniProtKB-ARBA"/>
</dbReference>
<dbReference type="GO" id="GO:0003700">
    <property type="term" value="F:DNA-binding transcription factor activity"/>
    <property type="evidence" value="ECO:0007669"/>
    <property type="project" value="InterPro"/>
</dbReference>
<dbReference type="SMART" id="SM00774">
    <property type="entry name" value="WRKY"/>
    <property type="match status" value="1"/>
</dbReference>
<feature type="domain" description="WRKY" evidence="8">
    <location>
        <begin position="173"/>
        <end position="239"/>
    </location>
</feature>
<evidence type="ECO:0000256" key="3">
    <source>
        <dbReference type="ARBA" id="ARBA00023125"/>
    </source>
</evidence>
<feature type="region of interest" description="Disordered" evidence="7">
    <location>
        <begin position="114"/>
        <end position="152"/>
    </location>
</feature>
<keyword evidence="10" id="KW-1185">Reference proteome</keyword>
<feature type="compositionally biased region" description="Low complexity" evidence="7">
    <location>
        <begin position="124"/>
        <end position="141"/>
    </location>
</feature>
<dbReference type="AlphaFoldDB" id="A0A022QDM6"/>